<feature type="compositionally biased region" description="Low complexity" evidence="10">
    <location>
        <begin position="735"/>
        <end position="747"/>
    </location>
</feature>
<comment type="catalytic activity">
    <reaction evidence="9">
        <text>ATP + H2O = ADP + phosphate + H(+)</text>
        <dbReference type="Rhea" id="RHEA:13065"/>
        <dbReference type="ChEBI" id="CHEBI:15377"/>
        <dbReference type="ChEBI" id="CHEBI:15378"/>
        <dbReference type="ChEBI" id="CHEBI:30616"/>
        <dbReference type="ChEBI" id="CHEBI:43474"/>
        <dbReference type="ChEBI" id="CHEBI:456216"/>
        <dbReference type="EC" id="3.6.4.13"/>
    </reaction>
</comment>
<keyword evidence="6" id="KW-0378">Hydrolase</keyword>
<feature type="region of interest" description="Disordered" evidence="10">
    <location>
        <begin position="725"/>
        <end position="748"/>
    </location>
</feature>
<keyword evidence="4" id="KW-0963">Cytoplasm</keyword>
<feature type="region of interest" description="Disordered" evidence="10">
    <location>
        <begin position="1"/>
        <end position="31"/>
    </location>
</feature>
<keyword evidence="7" id="KW-0347">Helicase</keyword>
<dbReference type="EC" id="3.6.4.13" evidence="3"/>
<proteinExistence type="inferred from homology"/>
<dbReference type="Gene3D" id="3.40.50.300">
    <property type="entry name" value="P-loop containing nucleotide triphosphate hydrolases"/>
    <property type="match status" value="2"/>
</dbReference>
<dbReference type="CDD" id="cd18078">
    <property type="entry name" value="DEXXQc_Mov10L1"/>
    <property type="match status" value="1"/>
</dbReference>
<dbReference type="GO" id="GO:0005524">
    <property type="term" value="F:ATP binding"/>
    <property type="evidence" value="ECO:0007669"/>
    <property type="project" value="UniProtKB-KW"/>
</dbReference>
<dbReference type="InterPro" id="IPR003593">
    <property type="entry name" value="AAA+_ATPase"/>
</dbReference>
<dbReference type="PANTHER" id="PTHR45418">
    <property type="entry name" value="CANCER/TESTIS ANTIGEN 55"/>
    <property type="match status" value="1"/>
</dbReference>
<evidence type="ECO:0000256" key="5">
    <source>
        <dbReference type="ARBA" id="ARBA00022741"/>
    </source>
</evidence>
<evidence type="ECO:0000256" key="4">
    <source>
        <dbReference type="ARBA" id="ARBA00022490"/>
    </source>
</evidence>
<sequence length="1330" mass="151012">MNTSTLSSNTLGHSTGQRTSESQDSELTSSGSHTCKILNQIKSELQEQKQQKRLLKELHLKRVQSLRKELEYLKATEWKYQPIDRYKFSPQPEEDDINVVIAKLENAKDESTLTSKYEEPYNKEGCYYKTGNVTFVNDDYILIDNRYMCDATSVLIGKPKVGDMVYYLAYKKNEDNDQKICKIISVIEESWDNTITVSQTNIDKADILIRSIIGKVIRREGRKAFIDPNDICIDLDKINSEFIPVVGDWLKVESLVEVNENKTDLTGEILEISRIQPLRFKLDIDVITDYDPVKQYGTIGKSIVFNKAACESGYIPYVGDKVASDTIESDQGIYSWRSLSVVPLVSGKTKQLPTSESSQPSQIPQFNLDTLIKNKCGIIISNDLKININIQEEKDVFVLIQNTSSASHILCKGCFMSKKAQSQLSLVWPAVNQTTTLNPSTTISYQFKCSAKFVGISEELFIFNFKGFQIGRIFQIIVKPKNILDTQKRHFYKKDNYVPFIDQQEESMYVPGIRPCKPPAFIKMRNGVFKVPRRFWDAVLNNLNKSQVEHEIAVGNAIPCLLQRLCFETYRDRFHALLYLEEIDQTFTMQQYDMESAVMKHCGDYLSLKVVGLAEKRPSLLIGDKAIVSFKWDKHQGKLKYEGYIHKMTNTEIFLKFNKKFHQEYNNEDCQVTFKSSTTVMQRCHNAVNLAVLHLGAEFLFPTRIITKDPQVILDVIDTEEKAPREKRECKRNGSVSSVSSSTISDSSDGKLLPKVSVAERLFKVKPMEQPKNIAEYINLVTADHDTDNNTKNISEFNKDKDKDKDKNKDTFISSDIGCKKQVAPDSSNTPNDTALDKCISQIKERKLIWFNKTLNYYQKEAVKNILKGLARPLPYVIFGPPGTGKTVTLCETILQILTILPESRLLIATPSNSSANLILERLLDSKILKPGDLVRLIAHHCLDDGTIPKRLLPYCATADIAVEGTRHKLESPVQGPKINCTMSTLGRHRITIGTCIALGVLYNMGFSRSHFSHVLIDEAGQATEPEIMVPLSFIHANHGQVILAGDPLQLGPVVQSRFAKHFGLEESFLSRLLYQFPYQRDPEGFETCYDPRLVTKLVINYRSLPEILELPNSLFYNSELQPKISCKNSDEAQLLRSLAEELPERTGLPPAILFHGIKGENLRDYDSPSWYNPEEATQVYLYLLKLYKHGICAEDIGIITPYQKQVLQIRQLLLELNIDCPKVSSVEGFQGQERKIIILSTVRSSTNFISEDIKHALGFIASPKRLNVAITRARALLIILGNPELLVEDPYWRSVLIYCLDRNSYTGCNFVPFHLNNSFTETDSILDEA</sequence>
<accession>A0A834P987</accession>
<dbReference type="CDD" id="cd18808">
    <property type="entry name" value="SF1_C_Upf1"/>
    <property type="match status" value="1"/>
</dbReference>
<evidence type="ECO:0000256" key="8">
    <source>
        <dbReference type="ARBA" id="ARBA00022840"/>
    </source>
</evidence>
<evidence type="ECO:0000256" key="3">
    <source>
        <dbReference type="ARBA" id="ARBA00012552"/>
    </source>
</evidence>
<comment type="similarity">
    <text evidence="2">Belongs to the DNA2/NAM7 helicase family. SDE3 subfamily.</text>
</comment>
<dbReference type="InterPro" id="IPR041677">
    <property type="entry name" value="DNA2/NAM7_AAA_11"/>
</dbReference>
<evidence type="ECO:0000256" key="7">
    <source>
        <dbReference type="ARBA" id="ARBA00022806"/>
    </source>
</evidence>
<evidence type="ECO:0000259" key="11">
    <source>
        <dbReference type="SMART" id="SM00382"/>
    </source>
</evidence>
<evidence type="ECO:0000256" key="10">
    <source>
        <dbReference type="SAM" id="MobiDB-lite"/>
    </source>
</evidence>
<dbReference type="SMART" id="SM00382">
    <property type="entry name" value="AAA"/>
    <property type="match status" value="1"/>
</dbReference>
<comment type="subcellular location">
    <subcellularLocation>
        <location evidence="1">Cytoplasm</location>
    </subcellularLocation>
</comment>
<evidence type="ECO:0000256" key="1">
    <source>
        <dbReference type="ARBA" id="ARBA00004496"/>
    </source>
</evidence>
<dbReference type="Proteomes" id="UP000600918">
    <property type="component" value="Unassembled WGS sequence"/>
</dbReference>
<evidence type="ECO:0000313" key="13">
    <source>
        <dbReference type="Proteomes" id="UP000600918"/>
    </source>
</evidence>
<dbReference type="InterPro" id="IPR049080">
    <property type="entry name" value="MOV-10-like_beta-barrel"/>
</dbReference>
<reference evidence="12" key="1">
    <citation type="journal article" date="2020" name="G3 (Bethesda)">
        <title>High-Quality Assemblies for Three Invasive Social Wasps from the &lt;i&gt;Vespula&lt;/i&gt; Genus.</title>
        <authorList>
            <person name="Harrop T.W.R."/>
            <person name="Guhlin J."/>
            <person name="McLaughlin G.M."/>
            <person name="Permina E."/>
            <person name="Stockwell P."/>
            <person name="Gilligan J."/>
            <person name="Le Lec M.F."/>
            <person name="Gruber M.A.M."/>
            <person name="Quinn O."/>
            <person name="Lovegrove M."/>
            <person name="Duncan E.J."/>
            <person name="Remnant E.J."/>
            <person name="Van Eeckhoven J."/>
            <person name="Graham B."/>
            <person name="Knapp R.A."/>
            <person name="Langford K.W."/>
            <person name="Kronenberg Z."/>
            <person name="Press M.O."/>
            <person name="Eacker S.M."/>
            <person name="Wilson-Rankin E.E."/>
            <person name="Purcell J."/>
            <person name="Lester P.J."/>
            <person name="Dearden P.K."/>
        </authorList>
    </citation>
    <scope>NUCLEOTIDE SEQUENCE</scope>
    <source>
        <strain evidence="12">Volc-1</strain>
    </source>
</reference>
<evidence type="ECO:0000256" key="9">
    <source>
        <dbReference type="ARBA" id="ARBA00047984"/>
    </source>
</evidence>
<dbReference type="PANTHER" id="PTHR45418:SF1">
    <property type="entry name" value="CANCER_TESTIS ANTIGEN 55"/>
    <property type="match status" value="1"/>
</dbReference>
<protein>
    <recommendedName>
        <fullName evidence="3">RNA helicase</fullName>
        <ecNumber evidence="3">3.6.4.13</ecNumber>
    </recommendedName>
</protein>
<evidence type="ECO:0000256" key="2">
    <source>
        <dbReference type="ARBA" id="ARBA00005601"/>
    </source>
</evidence>
<dbReference type="Pfam" id="PF13086">
    <property type="entry name" value="AAA_11"/>
    <property type="match status" value="2"/>
</dbReference>
<dbReference type="InterPro" id="IPR027417">
    <property type="entry name" value="P-loop_NTPase"/>
</dbReference>
<dbReference type="GO" id="GO:0005737">
    <property type="term" value="C:cytoplasm"/>
    <property type="evidence" value="ECO:0007669"/>
    <property type="project" value="UniProtKB-SubCell"/>
</dbReference>
<dbReference type="GO" id="GO:0016787">
    <property type="term" value="F:hydrolase activity"/>
    <property type="evidence" value="ECO:0007669"/>
    <property type="project" value="UniProtKB-KW"/>
</dbReference>
<evidence type="ECO:0000256" key="6">
    <source>
        <dbReference type="ARBA" id="ARBA00022801"/>
    </source>
</evidence>
<dbReference type="Pfam" id="PF13087">
    <property type="entry name" value="AAA_12"/>
    <property type="match status" value="1"/>
</dbReference>
<keyword evidence="13" id="KW-1185">Reference proteome</keyword>
<feature type="domain" description="AAA+ ATPase" evidence="11">
    <location>
        <begin position="872"/>
        <end position="1069"/>
    </location>
</feature>
<organism evidence="12 13">
    <name type="scientific">Vespula pensylvanica</name>
    <name type="common">Western yellow jacket</name>
    <name type="synonym">Wasp</name>
    <dbReference type="NCBI Taxonomy" id="30213"/>
    <lineage>
        <taxon>Eukaryota</taxon>
        <taxon>Metazoa</taxon>
        <taxon>Ecdysozoa</taxon>
        <taxon>Arthropoda</taxon>
        <taxon>Hexapoda</taxon>
        <taxon>Insecta</taxon>
        <taxon>Pterygota</taxon>
        <taxon>Neoptera</taxon>
        <taxon>Endopterygota</taxon>
        <taxon>Hymenoptera</taxon>
        <taxon>Apocrita</taxon>
        <taxon>Aculeata</taxon>
        <taxon>Vespoidea</taxon>
        <taxon>Vespidae</taxon>
        <taxon>Vespinae</taxon>
        <taxon>Vespula</taxon>
    </lineage>
</organism>
<dbReference type="GO" id="GO:0003724">
    <property type="term" value="F:RNA helicase activity"/>
    <property type="evidence" value="ECO:0007669"/>
    <property type="project" value="UniProtKB-EC"/>
</dbReference>
<keyword evidence="5" id="KW-0547">Nucleotide-binding</keyword>
<name>A0A834P987_VESPE</name>
<evidence type="ECO:0000313" key="12">
    <source>
        <dbReference type="EMBL" id="KAF7432457.1"/>
    </source>
</evidence>
<dbReference type="InterPro" id="IPR041679">
    <property type="entry name" value="DNA2/NAM7-like_C"/>
</dbReference>
<dbReference type="SUPFAM" id="SSF52540">
    <property type="entry name" value="P-loop containing nucleoside triphosphate hydrolases"/>
    <property type="match status" value="1"/>
</dbReference>
<gene>
    <name evidence="12" type="ORF">H0235_005381</name>
</gene>
<dbReference type="Pfam" id="PF21634">
    <property type="entry name" value="MOV-10_beta-barrel"/>
    <property type="match status" value="1"/>
</dbReference>
<dbReference type="InterPro" id="IPR047187">
    <property type="entry name" value="SF1_C_Upf1"/>
</dbReference>
<keyword evidence="8" id="KW-0067">ATP-binding</keyword>
<dbReference type="EMBL" id="JACSDY010000003">
    <property type="protein sequence ID" value="KAF7432457.1"/>
    <property type="molecule type" value="Genomic_DNA"/>
</dbReference>
<comment type="caution">
    <text evidence="12">The sequence shown here is derived from an EMBL/GenBank/DDBJ whole genome shotgun (WGS) entry which is preliminary data.</text>
</comment>